<feature type="transmembrane region" description="Helical" evidence="8">
    <location>
        <begin position="699"/>
        <end position="720"/>
    </location>
</feature>
<keyword evidence="4" id="KW-0547">Nucleotide-binding</keyword>
<dbReference type="RefSeq" id="WP_221919641.1">
    <property type="nucleotide sequence ID" value="NZ_CP173660.1"/>
</dbReference>
<evidence type="ECO:0000259" key="9">
    <source>
        <dbReference type="PROSITE" id="PS50893"/>
    </source>
</evidence>
<feature type="domain" description="ABC transmembrane type-1" evidence="10">
    <location>
        <begin position="568"/>
        <end position="758"/>
    </location>
</feature>
<evidence type="ECO:0000256" key="6">
    <source>
        <dbReference type="ARBA" id="ARBA00022989"/>
    </source>
</evidence>
<feature type="domain" description="ABC transmembrane type-1" evidence="10">
    <location>
        <begin position="287"/>
        <end position="489"/>
    </location>
</feature>
<dbReference type="Gene3D" id="3.40.50.300">
    <property type="entry name" value="P-loop containing nucleotide triphosphate hydrolases"/>
    <property type="match status" value="1"/>
</dbReference>
<feature type="transmembrane region" description="Helical" evidence="8">
    <location>
        <begin position="471"/>
        <end position="492"/>
    </location>
</feature>
<dbReference type="InterPro" id="IPR015422">
    <property type="entry name" value="PyrdxlP-dep_Trfase_small"/>
</dbReference>
<dbReference type="InterPro" id="IPR003593">
    <property type="entry name" value="AAA+_ATPase"/>
</dbReference>
<dbReference type="InterPro" id="IPR035906">
    <property type="entry name" value="MetI-like_sf"/>
</dbReference>
<evidence type="ECO:0000313" key="12">
    <source>
        <dbReference type="Proteomes" id="UP000779049"/>
    </source>
</evidence>
<dbReference type="PROSITE" id="PS00211">
    <property type="entry name" value="ABC_TRANSPORTER_1"/>
    <property type="match status" value="1"/>
</dbReference>
<organism evidence="11 12">
    <name type="scientific">Sellimonas caecigallum</name>
    <dbReference type="NCBI Taxonomy" id="2592333"/>
    <lineage>
        <taxon>Bacteria</taxon>
        <taxon>Bacillati</taxon>
        <taxon>Bacillota</taxon>
        <taxon>Clostridia</taxon>
        <taxon>Lachnospirales</taxon>
        <taxon>Lachnospiraceae</taxon>
        <taxon>Sellimonas</taxon>
    </lineage>
</organism>
<keyword evidence="6 8" id="KW-1133">Transmembrane helix</keyword>
<dbReference type="Pfam" id="PF00528">
    <property type="entry name" value="BPD_transp_1"/>
    <property type="match status" value="2"/>
</dbReference>
<feature type="transmembrane region" description="Helical" evidence="8">
    <location>
        <begin position="366"/>
        <end position="387"/>
    </location>
</feature>
<dbReference type="SMART" id="SM00382">
    <property type="entry name" value="AAA"/>
    <property type="match status" value="1"/>
</dbReference>
<keyword evidence="5" id="KW-0067">ATP-binding</keyword>
<evidence type="ECO:0000256" key="7">
    <source>
        <dbReference type="ARBA" id="ARBA00023136"/>
    </source>
</evidence>
<evidence type="ECO:0000256" key="4">
    <source>
        <dbReference type="ARBA" id="ARBA00022741"/>
    </source>
</evidence>
<feature type="transmembrane region" description="Helical" evidence="8">
    <location>
        <begin position="324"/>
        <end position="346"/>
    </location>
</feature>
<dbReference type="InterPro" id="IPR027417">
    <property type="entry name" value="P-loop_NTPase"/>
</dbReference>
<evidence type="ECO:0000259" key="10">
    <source>
        <dbReference type="PROSITE" id="PS50928"/>
    </source>
</evidence>
<dbReference type="InterPro" id="IPR003439">
    <property type="entry name" value="ABC_transporter-like_ATP-bd"/>
</dbReference>
<keyword evidence="12" id="KW-1185">Reference proteome</keyword>
<gene>
    <name evidence="11" type="ORF">FLB61_05830</name>
</gene>
<evidence type="ECO:0000313" key="11">
    <source>
        <dbReference type="EMBL" id="MBY0758612.1"/>
    </source>
</evidence>
<keyword evidence="3 8" id="KW-0812">Transmembrane</keyword>
<dbReference type="CDD" id="cd06261">
    <property type="entry name" value="TM_PBP2"/>
    <property type="match status" value="1"/>
</dbReference>
<dbReference type="PROSITE" id="PS50928">
    <property type="entry name" value="ABC_TM1"/>
    <property type="match status" value="2"/>
</dbReference>
<feature type="transmembrane region" description="Helical" evidence="8">
    <location>
        <begin position="515"/>
        <end position="541"/>
    </location>
</feature>
<feature type="transmembrane region" description="Helical" evidence="8">
    <location>
        <begin position="283"/>
        <end position="312"/>
    </location>
</feature>
<dbReference type="SUPFAM" id="SSF53850">
    <property type="entry name" value="Periplasmic binding protein-like II"/>
    <property type="match status" value="1"/>
</dbReference>
<evidence type="ECO:0000256" key="3">
    <source>
        <dbReference type="ARBA" id="ARBA00022692"/>
    </source>
</evidence>
<dbReference type="Pfam" id="PF00005">
    <property type="entry name" value="ABC_tran"/>
    <property type="match status" value="1"/>
</dbReference>
<feature type="transmembrane region" description="Helical" evidence="8">
    <location>
        <begin position="782"/>
        <end position="800"/>
    </location>
</feature>
<evidence type="ECO:0000256" key="8">
    <source>
        <dbReference type="RuleBase" id="RU363032"/>
    </source>
</evidence>
<dbReference type="PROSITE" id="PS50893">
    <property type="entry name" value="ABC_TRANSPORTER_2"/>
    <property type="match status" value="1"/>
</dbReference>
<dbReference type="InterPro" id="IPR017871">
    <property type="entry name" value="ABC_transporter-like_CS"/>
</dbReference>
<dbReference type="PANTHER" id="PTHR42781">
    <property type="entry name" value="SPERMIDINE/PUTRESCINE IMPORT ATP-BINDING PROTEIN POTA"/>
    <property type="match status" value="1"/>
</dbReference>
<proteinExistence type="inferred from homology"/>
<evidence type="ECO:0000256" key="1">
    <source>
        <dbReference type="ARBA" id="ARBA00004141"/>
    </source>
</evidence>
<dbReference type="InterPro" id="IPR000515">
    <property type="entry name" value="MetI-like"/>
</dbReference>
<feature type="transmembrane region" description="Helical" evidence="8">
    <location>
        <begin position="634"/>
        <end position="657"/>
    </location>
</feature>
<dbReference type="SUPFAM" id="SSF161098">
    <property type="entry name" value="MetI-like"/>
    <property type="match status" value="2"/>
</dbReference>
<accession>A0ABS7L760</accession>
<evidence type="ECO:0000256" key="5">
    <source>
        <dbReference type="ARBA" id="ARBA00022840"/>
    </source>
</evidence>
<dbReference type="SUPFAM" id="SSF52540">
    <property type="entry name" value="P-loop containing nucleoside triphosphate hydrolases"/>
    <property type="match status" value="1"/>
</dbReference>
<feature type="transmembrane region" description="Helical" evidence="8">
    <location>
        <begin position="421"/>
        <end position="442"/>
    </location>
</feature>
<dbReference type="Gene3D" id="3.90.1150.10">
    <property type="entry name" value="Aspartate Aminotransferase, domain 1"/>
    <property type="match status" value="1"/>
</dbReference>
<evidence type="ECO:0000256" key="2">
    <source>
        <dbReference type="ARBA" id="ARBA00022448"/>
    </source>
</evidence>
<dbReference type="SUPFAM" id="SSF53383">
    <property type="entry name" value="PLP-dependent transferases"/>
    <property type="match status" value="1"/>
</dbReference>
<dbReference type="Gene3D" id="3.40.190.10">
    <property type="entry name" value="Periplasmic binding protein-like II"/>
    <property type="match status" value="2"/>
</dbReference>
<comment type="subcellular location">
    <subcellularLocation>
        <location evidence="8">Cell membrane</location>
        <topology evidence="8">Multi-pass membrane protein</topology>
    </subcellularLocation>
    <subcellularLocation>
        <location evidence="1">Membrane</location>
        <topology evidence="1">Multi-pass membrane protein</topology>
    </subcellularLocation>
</comment>
<protein>
    <submittedName>
        <fullName evidence="11">Extracellular solute-binding protein</fullName>
    </submittedName>
</protein>
<feature type="domain" description="ABC transporter" evidence="9">
    <location>
        <begin position="2"/>
        <end position="230"/>
    </location>
</feature>
<dbReference type="InterPro" id="IPR050093">
    <property type="entry name" value="ABC_SmlMolc_Importer"/>
</dbReference>
<comment type="similarity">
    <text evidence="8">Belongs to the binding-protein-dependent transport system permease family.</text>
</comment>
<dbReference type="Gene3D" id="1.10.3720.10">
    <property type="entry name" value="MetI-like"/>
    <property type="match status" value="2"/>
</dbReference>
<dbReference type="Proteomes" id="UP000779049">
    <property type="component" value="Unassembled WGS sequence"/>
</dbReference>
<feature type="transmembrane region" description="Helical" evidence="8">
    <location>
        <begin position="605"/>
        <end position="628"/>
    </location>
</feature>
<keyword evidence="2 8" id="KW-0813">Transport</keyword>
<dbReference type="PANTHER" id="PTHR42781:SF4">
    <property type="entry name" value="SPERMIDINE_PUTRESCINE IMPORT ATP-BINDING PROTEIN POTA"/>
    <property type="match status" value="1"/>
</dbReference>
<dbReference type="EMBL" id="VIRV01000006">
    <property type="protein sequence ID" value="MBY0758612.1"/>
    <property type="molecule type" value="Genomic_DNA"/>
</dbReference>
<sequence length="1203" mass="133505">MLELKHIKKSFDGVPVLRDINLEIDSGEIVSILGPSGCGKTTLLNIILGLTQADAGEMRFDEEDILHVPMEERGFNIVFQDYALFPNLNVQQNVTYGLRNKKDIATAKEVSGLIELLGLKEHLGKKIEQLSGGQKQRVALARTMVMKPKILLLDEPLSALDGVIKESIKSKIKEIAREYHLTTIIVTHDPEEALTLSDKVCIMNQGTIAQYGRPEDIINAPEEEFVKTFILKQLEIKGIYIVALIVFLAFLFVPLVVLFRQALEGDGGVTLANFGEMLSQKGFGTAVANSMSVSVTSAVAATLLAFLLAYTIHYTNAPRPYKKFIRLAAQLPMLLPTITYGFAIIYSFGKQGLLTRLFGRQLFDIYGFNGLVIGYVIYTLPVSFMLLSNTMEYIDKKFIVVSRIMGDSPAKTFLQTIIRPLLGTFAASFVQCFFLCFTDYGIPESVGGKFEVVATVLYNEMLGSIPNFSNGAVVAIIMLIPSVVSIALLKFLERYNIRYNKISVVELKENKVRDILCPVATGIVFLCVFAVFAVIFIMPFIEEWPYRAVFTLEHFQSVFQDNTLTAVYKNSLFVAFMTAVVGLLLTYGCALASARSNLKGRTKQVIESTALVTNTVPGMVIGIAYMLVFSGTSLQNTFILIIICNTIHYFSTPYLMIKNALMKLNTSWEATAKLLGDSWSKTLIRIITPNMTSTLLEVFGYYFVNAMVTVSAVIFIAGAKTMVITTKIKELQYFMKFNEIFVLSILILLTNLCMKGVLYLLTSRKKADIKVKKEKKIMKMKSVTAMFMACMLAGSVFLGGCAGGNAAAGDSDDKVIIYSNADEEAVDAMKKTLDENGYENEYVFQTFGTSELGGKLIAEGKNLEADMVTMSSFYLDSAQEQNEMFKDLTFDYSVLSENDSSSFYAPITKQEGAIIVNTELLKENGLDTPTCIKDLADPQYKGMLSVTDVKASSTAWLLIQAIVSEYGEDGAKEVLKGIYDNAGDNIEDSGSAPLKKVRAGEVAVGFGLRHQAVADKEEGLPIDYVDPTEGNFSLTESVAVLDKEDSKKADKAMEMAQCIIENGRTELQKTYPLAIYEGEENASNQSAYPKVYPEKLTADLLEKRHERYAKNNKILIENLAELGIRPYVGADVQGPIITTFYYPEHHHFSFQEMYDYIKERGYAIYPGKVTDADTFRIGNIGEIYPEDMVKLTAIISEFLKETN</sequence>
<name>A0ABS7L760_9FIRM</name>
<dbReference type="Pfam" id="PF13343">
    <property type="entry name" value="SBP_bac_6"/>
    <property type="match status" value="1"/>
</dbReference>
<feature type="transmembrane region" description="Helical" evidence="8">
    <location>
        <begin position="239"/>
        <end position="263"/>
    </location>
</feature>
<reference evidence="11 12" key="1">
    <citation type="journal article" date="2020" name="New Microbes New Infect">
        <title>Sellimonas caecigallum sp. nov., description and genome sequence of a new member of the Sellimonas genus isolated from the cecum of feral chicken.</title>
        <authorList>
            <person name="Wongkuna S."/>
            <person name="Ghimire S."/>
            <person name="Antony L."/>
            <person name="Chankhamhaengdecha S."/>
            <person name="Janvilisri T."/>
            <person name="Scaria J."/>
        </authorList>
    </citation>
    <scope>NUCLEOTIDE SEQUENCE [LARGE SCALE GENOMIC DNA]</scope>
    <source>
        <strain evidence="11 12">SW451</strain>
    </source>
</reference>
<dbReference type="InterPro" id="IPR015424">
    <property type="entry name" value="PyrdxlP-dep_Trfase"/>
</dbReference>
<feature type="transmembrane region" description="Helical" evidence="8">
    <location>
        <begin position="572"/>
        <end position="593"/>
    </location>
</feature>
<comment type="caution">
    <text evidence="11">The sequence shown here is derived from an EMBL/GenBank/DDBJ whole genome shotgun (WGS) entry which is preliminary data.</text>
</comment>
<keyword evidence="7 8" id="KW-0472">Membrane</keyword>
<feature type="transmembrane region" description="Helical" evidence="8">
    <location>
        <begin position="740"/>
        <end position="761"/>
    </location>
</feature>